<proteinExistence type="predicted"/>
<evidence type="ECO:0000313" key="2">
    <source>
        <dbReference type="Proteomes" id="UP001320706"/>
    </source>
</evidence>
<dbReference type="EMBL" id="JAMKPW020000007">
    <property type="protein sequence ID" value="KAK8216823.1"/>
    <property type="molecule type" value="Genomic_DNA"/>
</dbReference>
<sequence length="224" mass="24635">MRQKLDGRSGSTHGYESPISWFAEGETNNGGEASNTPCVGPRQLGQWNFVHLICDGHKYTAPRRRVQTTGECADTLEVDTSVLATPGQDTKPLSALIYQRPFIQSRGTVPNACLHDIGQTSLSSLMPADQKCQAAYSILTCAVPHQRGSLCIFLRNETWAVVCSQTMYMPRCRKQRNVSCCRTVKPEPEPASASASASMALEGLEQHDEDKKATWPPHPDNNMI</sequence>
<evidence type="ECO:0000313" key="1">
    <source>
        <dbReference type="EMBL" id="KAK8216823.1"/>
    </source>
</evidence>
<organism evidence="1 2">
    <name type="scientific">Zalaria obscura</name>
    <dbReference type="NCBI Taxonomy" id="2024903"/>
    <lineage>
        <taxon>Eukaryota</taxon>
        <taxon>Fungi</taxon>
        <taxon>Dikarya</taxon>
        <taxon>Ascomycota</taxon>
        <taxon>Pezizomycotina</taxon>
        <taxon>Dothideomycetes</taxon>
        <taxon>Dothideomycetidae</taxon>
        <taxon>Dothideales</taxon>
        <taxon>Zalariaceae</taxon>
        <taxon>Zalaria</taxon>
    </lineage>
</organism>
<name>A0ACC3SJW4_9PEZI</name>
<keyword evidence="2" id="KW-1185">Reference proteome</keyword>
<protein>
    <submittedName>
        <fullName evidence="1">Uncharacterized protein</fullName>
    </submittedName>
</protein>
<accession>A0ACC3SJW4</accession>
<reference evidence="1" key="1">
    <citation type="submission" date="2024-02" db="EMBL/GenBank/DDBJ databases">
        <title>Metagenome Assembled Genome of Zalaria obscura JY119.</title>
        <authorList>
            <person name="Vighnesh L."/>
            <person name="Jagadeeshwari U."/>
            <person name="Venkata Ramana C."/>
            <person name="Sasikala C."/>
        </authorList>
    </citation>
    <scope>NUCLEOTIDE SEQUENCE</scope>
    <source>
        <strain evidence="1">JY119</strain>
    </source>
</reference>
<comment type="caution">
    <text evidence="1">The sequence shown here is derived from an EMBL/GenBank/DDBJ whole genome shotgun (WGS) entry which is preliminary data.</text>
</comment>
<dbReference type="Proteomes" id="UP001320706">
    <property type="component" value="Unassembled WGS sequence"/>
</dbReference>
<gene>
    <name evidence="1" type="ORF">M8818_001786</name>
</gene>